<keyword evidence="4" id="KW-1185">Reference proteome</keyword>
<name>A0A1I5G6T0_9ACTN</name>
<evidence type="ECO:0000256" key="1">
    <source>
        <dbReference type="SAM" id="MobiDB-lite"/>
    </source>
</evidence>
<feature type="transmembrane region" description="Helical" evidence="2">
    <location>
        <begin position="119"/>
        <end position="142"/>
    </location>
</feature>
<dbReference type="RefSeq" id="WP_075013965.1">
    <property type="nucleotide sequence ID" value="NZ_FOWE01000006.1"/>
</dbReference>
<feature type="compositionally biased region" description="Pro residues" evidence="1">
    <location>
        <begin position="33"/>
        <end position="46"/>
    </location>
</feature>
<keyword evidence="2" id="KW-0472">Membrane</keyword>
<feature type="compositionally biased region" description="Low complexity" evidence="1">
    <location>
        <begin position="12"/>
        <end position="32"/>
    </location>
</feature>
<dbReference type="OrthoDB" id="5198036at2"/>
<dbReference type="Proteomes" id="UP000183642">
    <property type="component" value="Unassembled WGS sequence"/>
</dbReference>
<gene>
    <name evidence="3" type="ORF">SAMN05660359_02606</name>
</gene>
<organism evidence="3 4">
    <name type="scientific">Geodermatophilus obscurus</name>
    <dbReference type="NCBI Taxonomy" id="1861"/>
    <lineage>
        <taxon>Bacteria</taxon>
        <taxon>Bacillati</taxon>
        <taxon>Actinomycetota</taxon>
        <taxon>Actinomycetes</taxon>
        <taxon>Geodermatophilales</taxon>
        <taxon>Geodermatophilaceae</taxon>
        <taxon>Geodermatophilus</taxon>
    </lineage>
</organism>
<evidence type="ECO:0000313" key="4">
    <source>
        <dbReference type="Proteomes" id="UP000183642"/>
    </source>
</evidence>
<feature type="transmembrane region" description="Helical" evidence="2">
    <location>
        <begin position="149"/>
        <end position="171"/>
    </location>
</feature>
<sequence length="210" mass="20422">MTGQPYEQEWDAVPPGSAVPPYGASPASAGPAPHGPPPGTVPPSYAPPGYGPASYGPPGYGPPPGYGWGLPLAPPTWPAGPGRPGVATAAGVLGIVTGGLSLLVSLVLTVAVLSGEDDAVSVVLMLGLPCGAVLIAGGVRLLNRHSPTLVVAAALASVAVLFLALAVGAGTADGSDVIGLAVFLVLALPLPVLTAVFARLPATVGWAAAR</sequence>
<proteinExistence type="predicted"/>
<keyword evidence="2" id="KW-1133">Transmembrane helix</keyword>
<accession>A0A1I5G6T0</accession>
<dbReference type="EMBL" id="FOWE01000006">
    <property type="protein sequence ID" value="SFO31720.1"/>
    <property type="molecule type" value="Genomic_DNA"/>
</dbReference>
<keyword evidence="2" id="KW-0812">Transmembrane</keyword>
<feature type="region of interest" description="Disordered" evidence="1">
    <location>
        <begin position="1"/>
        <end position="46"/>
    </location>
</feature>
<dbReference type="AlphaFoldDB" id="A0A1I5G6T0"/>
<protein>
    <submittedName>
        <fullName evidence="3">Uncharacterized protein</fullName>
    </submittedName>
</protein>
<feature type="transmembrane region" description="Helical" evidence="2">
    <location>
        <begin position="92"/>
        <end position="113"/>
    </location>
</feature>
<feature type="transmembrane region" description="Helical" evidence="2">
    <location>
        <begin position="177"/>
        <end position="200"/>
    </location>
</feature>
<reference evidence="4" key="1">
    <citation type="submission" date="2016-10" db="EMBL/GenBank/DDBJ databases">
        <authorList>
            <person name="Varghese N."/>
            <person name="Submissions S."/>
        </authorList>
    </citation>
    <scope>NUCLEOTIDE SEQUENCE [LARGE SCALE GENOMIC DNA]</scope>
    <source>
        <strain evidence="4">DSM 43161</strain>
    </source>
</reference>
<evidence type="ECO:0000313" key="3">
    <source>
        <dbReference type="EMBL" id="SFO31720.1"/>
    </source>
</evidence>
<evidence type="ECO:0000256" key="2">
    <source>
        <dbReference type="SAM" id="Phobius"/>
    </source>
</evidence>